<feature type="transmembrane region" description="Helical" evidence="6">
    <location>
        <begin position="228"/>
        <end position="258"/>
    </location>
</feature>
<feature type="transmembrane region" description="Helical" evidence="6">
    <location>
        <begin position="163"/>
        <end position="186"/>
    </location>
</feature>
<evidence type="ECO:0000313" key="7">
    <source>
        <dbReference type="EMBL" id="TXR53602.1"/>
    </source>
</evidence>
<comment type="subcellular location">
    <subcellularLocation>
        <location evidence="1">Cell membrane</location>
        <topology evidence="1">Multi-pass membrane protein</topology>
    </subcellularLocation>
</comment>
<keyword evidence="4 6" id="KW-1133">Transmembrane helix</keyword>
<keyword evidence="8" id="KW-1185">Reference proteome</keyword>
<dbReference type="EMBL" id="VKAD01000001">
    <property type="protein sequence ID" value="TXR53602.1"/>
    <property type="molecule type" value="Genomic_DNA"/>
</dbReference>
<keyword evidence="5 6" id="KW-0472">Membrane</keyword>
<keyword evidence="2" id="KW-1003">Cell membrane</keyword>
<dbReference type="PANTHER" id="PTHR30213:SF0">
    <property type="entry name" value="UPF0761 MEMBRANE PROTEIN YIHY"/>
    <property type="match status" value="1"/>
</dbReference>
<feature type="transmembrane region" description="Helical" evidence="6">
    <location>
        <begin position="28"/>
        <end position="48"/>
    </location>
</feature>
<evidence type="ECO:0000313" key="8">
    <source>
        <dbReference type="Proteomes" id="UP000321764"/>
    </source>
</evidence>
<evidence type="ECO:0000256" key="2">
    <source>
        <dbReference type="ARBA" id="ARBA00022475"/>
    </source>
</evidence>
<dbReference type="GO" id="GO:0005886">
    <property type="term" value="C:plasma membrane"/>
    <property type="evidence" value="ECO:0007669"/>
    <property type="project" value="UniProtKB-SubCell"/>
</dbReference>
<protein>
    <submittedName>
        <fullName evidence="7">YihY family inner membrane protein</fullName>
    </submittedName>
</protein>
<feature type="transmembrane region" description="Helical" evidence="6">
    <location>
        <begin position="93"/>
        <end position="110"/>
    </location>
</feature>
<accession>A0A5C8Z6P1</accession>
<dbReference type="NCBIfam" id="TIGR00765">
    <property type="entry name" value="yihY_not_rbn"/>
    <property type="match status" value="1"/>
</dbReference>
<evidence type="ECO:0000256" key="5">
    <source>
        <dbReference type="ARBA" id="ARBA00023136"/>
    </source>
</evidence>
<proteinExistence type="predicted"/>
<evidence type="ECO:0000256" key="4">
    <source>
        <dbReference type="ARBA" id="ARBA00022989"/>
    </source>
</evidence>
<dbReference type="RefSeq" id="WP_147713002.1">
    <property type="nucleotide sequence ID" value="NZ_VKAD01000001.1"/>
</dbReference>
<gene>
    <name evidence="7" type="ORF">FME95_03290</name>
</gene>
<feature type="transmembrane region" description="Helical" evidence="6">
    <location>
        <begin position="131"/>
        <end position="157"/>
    </location>
</feature>
<name>A0A5C8Z6P1_9GAMM</name>
<dbReference type="InterPro" id="IPR017039">
    <property type="entry name" value="Virul_fac_BrkB"/>
</dbReference>
<reference evidence="7 8" key="1">
    <citation type="submission" date="2019-07" db="EMBL/GenBank/DDBJ databases">
        <title>Reinekea sp. strain SSH23 genome sequencing and assembly.</title>
        <authorList>
            <person name="Kim I."/>
        </authorList>
    </citation>
    <scope>NUCLEOTIDE SEQUENCE [LARGE SCALE GENOMIC DNA]</scope>
    <source>
        <strain evidence="7 8">SSH23</strain>
    </source>
</reference>
<evidence type="ECO:0000256" key="6">
    <source>
        <dbReference type="SAM" id="Phobius"/>
    </source>
</evidence>
<keyword evidence="3 6" id="KW-0812">Transmembrane</keyword>
<dbReference type="PANTHER" id="PTHR30213">
    <property type="entry name" value="INNER MEMBRANE PROTEIN YHJD"/>
    <property type="match status" value="1"/>
</dbReference>
<sequence>MRINQKRLFTFLKAELPTMNQIGQRASVLTLTTLFALVPMVSGILWFISLLPGFQEQVLTQLEQLLSYLVPEQAIAWRTRFALWSDDVQHLKTISVLMFFASIVFLVNRIDSALYAIFRVDQHKPRGRMRWLHYLWLMPALMSGVSLLVIITMLLQIALGTGLLLLIPNANLTSIPIMWLLLWLSYQFASRGTASKKANLAVAFLVTAAFYILKVLFAWLYVTLPNWSLIYGMFSAIPLFLLWCQTAWSLFLYGALVLKWLSHSKRQQLSDATI</sequence>
<comment type="caution">
    <text evidence="7">The sequence shown here is derived from an EMBL/GenBank/DDBJ whole genome shotgun (WGS) entry which is preliminary data.</text>
</comment>
<organism evidence="7 8">
    <name type="scientific">Reinekea thalattae</name>
    <dbReference type="NCBI Taxonomy" id="2593301"/>
    <lineage>
        <taxon>Bacteria</taxon>
        <taxon>Pseudomonadati</taxon>
        <taxon>Pseudomonadota</taxon>
        <taxon>Gammaproteobacteria</taxon>
        <taxon>Oceanospirillales</taxon>
        <taxon>Saccharospirillaceae</taxon>
        <taxon>Reinekea</taxon>
    </lineage>
</organism>
<dbReference type="Pfam" id="PF03631">
    <property type="entry name" value="Virul_fac_BrkB"/>
    <property type="match status" value="1"/>
</dbReference>
<dbReference type="AlphaFoldDB" id="A0A5C8Z6P1"/>
<dbReference type="Proteomes" id="UP000321764">
    <property type="component" value="Unassembled WGS sequence"/>
</dbReference>
<evidence type="ECO:0000256" key="1">
    <source>
        <dbReference type="ARBA" id="ARBA00004651"/>
    </source>
</evidence>
<feature type="transmembrane region" description="Helical" evidence="6">
    <location>
        <begin position="198"/>
        <end position="222"/>
    </location>
</feature>
<dbReference type="OrthoDB" id="9808671at2"/>
<evidence type="ECO:0000256" key="3">
    <source>
        <dbReference type="ARBA" id="ARBA00022692"/>
    </source>
</evidence>